<dbReference type="GO" id="GO:0008408">
    <property type="term" value="F:3'-5' exonuclease activity"/>
    <property type="evidence" value="ECO:0007669"/>
    <property type="project" value="InterPro"/>
</dbReference>
<dbReference type="InterPro" id="IPR022635">
    <property type="entry name" value="DNA_polIII_beta_C"/>
</dbReference>
<dbReference type="InterPro" id="IPR001001">
    <property type="entry name" value="DNA_polIII_beta"/>
</dbReference>
<dbReference type="SUPFAM" id="SSF55979">
    <property type="entry name" value="DNA clamp"/>
    <property type="match status" value="3"/>
</dbReference>
<evidence type="ECO:0000256" key="7">
    <source>
        <dbReference type="ARBA" id="ARBA00022932"/>
    </source>
</evidence>
<evidence type="ECO:0000256" key="3">
    <source>
        <dbReference type="ARBA" id="ARBA00022490"/>
    </source>
</evidence>
<dbReference type="GO" id="GO:0006271">
    <property type="term" value="P:DNA strand elongation involved in DNA replication"/>
    <property type="evidence" value="ECO:0007669"/>
    <property type="project" value="TreeGrafter"/>
</dbReference>
<dbReference type="EMBL" id="LBOZ01000010">
    <property type="protein sequence ID" value="KKP46515.1"/>
    <property type="molecule type" value="Genomic_DNA"/>
</dbReference>
<sequence>MKLTVLQENLKTAINLTSHFITNKAQLPILSSILIQANKSKLTLSATNLENSITTSIAVKIEKEGEITVNGKVFNEVISNLSSGTIDIEVVKEQIKITSPNFKSNILGSNTSDFPKLPKSVGRNSIVLEKEEFVKSLSKVLFSVSLDETRPVYTGVWFIFNDKNLTLVATDGSRLTEIILKTKITSDDFSLIIPKSILNEIVRIEEDDNIEMSYDKENNQVVFKIGDILLSSRIIEGSFPDYKKIIPKSSVSIINIDKLELEKAVKLSSVFARDAGNIVKLIINNEKLVIKAESSTSGSQETEIEIRVGEGEKSIEQEIEIMFNFKFLEEMLKVIENDEICIKITGANTAAIFLDSKSPNFLHLIMPIKSQN</sequence>
<keyword evidence="3 9" id="KW-0963">Cytoplasm</keyword>
<name>A0A0G0C5K0_9BACT</name>
<dbReference type="Pfam" id="PF02768">
    <property type="entry name" value="DNA_pol3_beta_3"/>
    <property type="match status" value="1"/>
</dbReference>
<dbReference type="Gene3D" id="3.70.10.10">
    <property type="match status" value="1"/>
</dbReference>
<dbReference type="Proteomes" id="UP000033995">
    <property type="component" value="Unassembled WGS sequence"/>
</dbReference>
<dbReference type="InterPro" id="IPR046938">
    <property type="entry name" value="DNA_clamp_sf"/>
</dbReference>
<evidence type="ECO:0000256" key="4">
    <source>
        <dbReference type="ARBA" id="ARBA00022679"/>
    </source>
</evidence>
<keyword evidence="5 9" id="KW-0548">Nucleotidyltransferase</keyword>
<organism evidence="13 14">
    <name type="scientific">Candidatus Woesebacteria bacterium GW2011_GWA2_33_28</name>
    <dbReference type="NCBI Taxonomy" id="1618561"/>
    <lineage>
        <taxon>Bacteria</taxon>
        <taxon>Candidatus Woeseibacteriota</taxon>
    </lineage>
</organism>
<dbReference type="NCBIfam" id="TIGR00663">
    <property type="entry name" value="dnan"/>
    <property type="match status" value="1"/>
</dbReference>
<comment type="similarity">
    <text evidence="2 9">Belongs to the beta sliding clamp family.</text>
</comment>
<comment type="function">
    <text evidence="9">Confers DNA tethering and processivity to DNA polymerases and other proteins. Acts as a clamp, forming a ring around DNA (a reaction catalyzed by the clamp-loading complex) which diffuses in an ATP-independent manner freely and bidirectionally along dsDNA. Initially characterized for its ability to contact the catalytic subunit of DNA polymerase III (Pol III), a complex, multichain enzyme responsible for most of the replicative synthesis in bacteria; Pol III exhibits 3'-5' exonuclease proofreading activity. The beta chain is required for initiation of replication as well as for processivity of DNA replication.</text>
</comment>
<dbReference type="GO" id="GO:0009360">
    <property type="term" value="C:DNA polymerase III complex"/>
    <property type="evidence" value="ECO:0007669"/>
    <property type="project" value="InterPro"/>
</dbReference>
<dbReference type="InterPro" id="IPR022634">
    <property type="entry name" value="DNA_polIII_beta_N"/>
</dbReference>
<reference evidence="13 14" key="1">
    <citation type="journal article" date="2015" name="Nature">
        <title>rRNA introns, odd ribosomes, and small enigmatic genomes across a large radiation of phyla.</title>
        <authorList>
            <person name="Brown C.T."/>
            <person name="Hug L.A."/>
            <person name="Thomas B.C."/>
            <person name="Sharon I."/>
            <person name="Castelle C.J."/>
            <person name="Singh A."/>
            <person name="Wilkins M.J."/>
            <person name="Williams K.H."/>
            <person name="Banfield J.F."/>
        </authorList>
    </citation>
    <scope>NUCLEOTIDE SEQUENCE [LARGE SCALE GENOMIC DNA]</scope>
</reference>
<evidence type="ECO:0000259" key="12">
    <source>
        <dbReference type="Pfam" id="PF02768"/>
    </source>
</evidence>
<dbReference type="Pfam" id="PF02767">
    <property type="entry name" value="DNA_pol3_beta_2"/>
    <property type="match status" value="1"/>
</dbReference>
<evidence type="ECO:0000256" key="5">
    <source>
        <dbReference type="ARBA" id="ARBA00022695"/>
    </source>
</evidence>
<protein>
    <recommendedName>
        <fullName evidence="9">Beta sliding clamp</fullName>
    </recommendedName>
</protein>
<dbReference type="PANTHER" id="PTHR30478:SF0">
    <property type="entry name" value="BETA SLIDING CLAMP"/>
    <property type="match status" value="1"/>
</dbReference>
<evidence type="ECO:0000256" key="1">
    <source>
        <dbReference type="ARBA" id="ARBA00004496"/>
    </source>
</evidence>
<proteinExistence type="inferred from homology"/>
<keyword evidence="4 9" id="KW-0808">Transferase</keyword>
<comment type="subcellular location">
    <subcellularLocation>
        <location evidence="1 9">Cytoplasm</location>
    </subcellularLocation>
</comment>
<evidence type="ECO:0000259" key="11">
    <source>
        <dbReference type="Pfam" id="PF02767"/>
    </source>
</evidence>
<evidence type="ECO:0000259" key="10">
    <source>
        <dbReference type="Pfam" id="PF00712"/>
    </source>
</evidence>
<feature type="domain" description="DNA polymerase III beta sliding clamp C-terminal" evidence="12">
    <location>
        <begin position="243"/>
        <end position="368"/>
    </location>
</feature>
<gene>
    <name evidence="13" type="ORF">UR38_C0010G0026</name>
</gene>
<dbReference type="SMART" id="SM00480">
    <property type="entry name" value="POL3Bc"/>
    <property type="match status" value="1"/>
</dbReference>
<evidence type="ECO:0000256" key="6">
    <source>
        <dbReference type="ARBA" id="ARBA00022705"/>
    </source>
</evidence>
<dbReference type="GO" id="GO:0003887">
    <property type="term" value="F:DNA-directed DNA polymerase activity"/>
    <property type="evidence" value="ECO:0007669"/>
    <property type="project" value="UniProtKB-UniRule"/>
</dbReference>
<keyword evidence="8" id="KW-0238">DNA-binding</keyword>
<feature type="domain" description="DNA polymerase III beta sliding clamp N-terminal" evidence="10">
    <location>
        <begin position="1"/>
        <end position="118"/>
    </location>
</feature>
<dbReference type="InterPro" id="IPR022637">
    <property type="entry name" value="DNA_polIII_beta_cen"/>
</dbReference>
<dbReference type="PANTHER" id="PTHR30478">
    <property type="entry name" value="DNA POLYMERASE III SUBUNIT BETA"/>
    <property type="match status" value="1"/>
</dbReference>
<evidence type="ECO:0000313" key="14">
    <source>
        <dbReference type="Proteomes" id="UP000033995"/>
    </source>
</evidence>
<dbReference type="GO" id="GO:0003677">
    <property type="term" value="F:DNA binding"/>
    <property type="evidence" value="ECO:0007669"/>
    <property type="project" value="UniProtKB-UniRule"/>
</dbReference>
<comment type="caution">
    <text evidence="13">The sequence shown here is derived from an EMBL/GenBank/DDBJ whole genome shotgun (WGS) entry which is preliminary data.</text>
</comment>
<dbReference type="Gene3D" id="3.10.150.10">
    <property type="entry name" value="DNA Polymerase III, subunit A, domain 2"/>
    <property type="match status" value="1"/>
</dbReference>
<accession>A0A0G0C5K0</accession>
<keyword evidence="6 9" id="KW-0235">DNA replication</keyword>
<feature type="domain" description="DNA polymerase III beta sliding clamp central" evidence="11">
    <location>
        <begin position="128"/>
        <end position="241"/>
    </location>
</feature>
<dbReference type="CDD" id="cd00140">
    <property type="entry name" value="beta_clamp"/>
    <property type="match status" value="1"/>
</dbReference>
<keyword evidence="7 9" id="KW-0239">DNA-directed DNA polymerase</keyword>
<dbReference type="PIRSF" id="PIRSF000804">
    <property type="entry name" value="DNA_pol_III_b"/>
    <property type="match status" value="1"/>
</dbReference>
<dbReference type="GO" id="GO:0005737">
    <property type="term" value="C:cytoplasm"/>
    <property type="evidence" value="ECO:0007669"/>
    <property type="project" value="UniProtKB-SubCell"/>
</dbReference>
<dbReference type="Pfam" id="PF00712">
    <property type="entry name" value="DNA_pol3_beta"/>
    <property type="match status" value="1"/>
</dbReference>
<evidence type="ECO:0000256" key="9">
    <source>
        <dbReference type="PIRNR" id="PIRNR000804"/>
    </source>
</evidence>
<evidence type="ECO:0000313" key="13">
    <source>
        <dbReference type="EMBL" id="KKP46515.1"/>
    </source>
</evidence>
<dbReference type="AlphaFoldDB" id="A0A0G0C5K0"/>
<evidence type="ECO:0000256" key="2">
    <source>
        <dbReference type="ARBA" id="ARBA00010752"/>
    </source>
</evidence>
<evidence type="ECO:0000256" key="8">
    <source>
        <dbReference type="ARBA" id="ARBA00023125"/>
    </source>
</evidence>
<comment type="subunit">
    <text evidence="9">Forms a ring-shaped head-to-tail homodimer around DNA.</text>
</comment>